<evidence type="ECO:0000313" key="2">
    <source>
        <dbReference type="Proteomes" id="UP001159363"/>
    </source>
</evidence>
<comment type="caution">
    <text evidence="1">The sequence shown here is derived from an EMBL/GenBank/DDBJ whole genome shotgun (WGS) entry which is preliminary data.</text>
</comment>
<name>A0ABQ9H5Z2_9NEOP</name>
<evidence type="ECO:0000313" key="1">
    <source>
        <dbReference type="EMBL" id="KAJ8879697.1"/>
    </source>
</evidence>
<dbReference type="Proteomes" id="UP001159363">
    <property type="component" value="Chromosome 6"/>
</dbReference>
<reference evidence="1 2" key="1">
    <citation type="submission" date="2023-02" db="EMBL/GenBank/DDBJ databases">
        <title>LHISI_Scaffold_Assembly.</title>
        <authorList>
            <person name="Stuart O.P."/>
            <person name="Cleave R."/>
            <person name="Magrath M.J.L."/>
            <person name="Mikheyev A.S."/>
        </authorList>
    </citation>
    <scope>NUCLEOTIDE SEQUENCE [LARGE SCALE GENOMIC DNA]</scope>
    <source>
        <strain evidence="1">Daus_M_001</strain>
        <tissue evidence="1">Leg muscle</tissue>
    </source>
</reference>
<dbReference type="EMBL" id="JARBHB010000007">
    <property type="protein sequence ID" value="KAJ8879697.1"/>
    <property type="molecule type" value="Genomic_DNA"/>
</dbReference>
<accession>A0ABQ9H5Z2</accession>
<organism evidence="1 2">
    <name type="scientific">Dryococelus australis</name>
    <dbReference type="NCBI Taxonomy" id="614101"/>
    <lineage>
        <taxon>Eukaryota</taxon>
        <taxon>Metazoa</taxon>
        <taxon>Ecdysozoa</taxon>
        <taxon>Arthropoda</taxon>
        <taxon>Hexapoda</taxon>
        <taxon>Insecta</taxon>
        <taxon>Pterygota</taxon>
        <taxon>Neoptera</taxon>
        <taxon>Polyneoptera</taxon>
        <taxon>Phasmatodea</taxon>
        <taxon>Verophasmatodea</taxon>
        <taxon>Anareolatae</taxon>
        <taxon>Phasmatidae</taxon>
        <taxon>Eurycanthinae</taxon>
        <taxon>Dryococelus</taxon>
    </lineage>
</organism>
<gene>
    <name evidence="1" type="ORF">PR048_020305</name>
</gene>
<protein>
    <submittedName>
        <fullName evidence="1">Uncharacterized protein</fullName>
    </submittedName>
</protein>
<proteinExistence type="predicted"/>
<keyword evidence="2" id="KW-1185">Reference proteome</keyword>
<sequence length="124" mass="13858">MRKAICETYFHKVSIDANPSVSVVHLNSQPEAVMAAIKPVSNDLSKIDLLKQCRHRKIQNTNESFNSKTLKLGVTDAVDCFNEGSIAKANIKPGKFMMNGLKAIDAERRKKADKEVQEENKRGE</sequence>